<dbReference type="EMBL" id="BARW01017546">
    <property type="protein sequence ID" value="GAJ02374.1"/>
    <property type="molecule type" value="Genomic_DNA"/>
</dbReference>
<accession>X1TAR4</accession>
<dbReference type="InterPro" id="IPR050251">
    <property type="entry name" value="HpcH-HpaI_aldolase"/>
</dbReference>
<dbReference type="InterPro" id="IPR015813">
    <property type="entry name" value="Pyrv/PenolPyrv_kinase-like_dom"/>
</dbReference>
<keyword evidence="3" id="KW-0456">Lyase</keyword>
<proteinExistence type="inferred from homology"/>
<dbReference type="AlphaFoldDB" id="X1TAR4"/>
<reference evidence="5" key="1">
    <citation type="journal article" date="2014" name="Front. Microbiol.">
        <title>High frequency of phylogenetically diverse reductive dehalogenase-homologous genes in deep subseafloor sedimentary metagenomes.</title>
        <authorList>
            <person name="Kawai M."/>
            <person name="Futagami T."/>
            <person name="Toyoda A."/>
            <person name="Takaki Y."/>
            <person name="Nishi S."/>
            <person name="Hori S."/>
            <person name="Arai W."/>
            <person name="Tsubouchi T."/>
            <person name="Morono Y."/>
            <person name="Uchiyama I."/>
            <person name="Ito T."/>
            <person name="Fujiyama A."/>
            <person name="Inagaki F."/>
            <person name="Takami H."/>
        </authorList>
    </citation>
    <scope>NUCLEOTIDE SEQUENCE</scope>
    <source>
        <strain evidence="5">Expedition CK06-06</strain>
    </source>
</reference>
<evidence type="ECO:0000256" key="1">
    <source>
        <dbReference type="ARBA" id="ARBA00005568"/>
    </source>
</evidence>
<dbReference type="Pfam" id="PF03328">
    <property type="entry name" value="HpcH_HpaI"/>
    <property type="match status" value="1"/>
</dbReference>
<evidence type="ECO:0000313" key="5">
    <source>
        <dbReference type="EMBL" id="GAJ02374.1"/>
    </source>
</evidence>
<dbReference type="GO" id="GO:0005737">
    <property type="term" value="C:cytoplasm"/>
    <property type="evidence" value="ECO:0007669"/>
    <property type="project" value="TreeGrafter"/>
</dbReference>
<feature type="domain" description="HpcH/HpaI aldolase/citrate lyase" evidence="4">
    <location>
        <begin position="18"/>
        <end position="181"/>
    </location>
</feature>
<comment type="similarity">
    <text evidence="1">Belongs to the HpcH/HpaI aldolase family.</text>
</comment>
<sequence length="197" mass="21503">MEKNRIKQLWREGKATVGTWLALGSPIVAEIIAHIGFDWVVIDTEHGTIDIETTQSIIQAIFATGTVPIVRVAWNDPALIKRALDAGAYGLVIPMVNSREEATRAVQASRYPPVGIRSYGGPRVRLYGGTDYFEHANEEIAIIVQIEHISAINQIDEILSVEGIDAFVIGPNDLAASMGIKLGLDNPDPRHVEAVNK</sequence>
<gene>
    <name evidence="5" type="ORF">S12H4_30277</name>
</gene>
<dbReference type="GO" id="GO:0016832">
    <property type="term" value="F:aldehyde-lyase activity"/>
    <property type="evidence" value="ECO:0007669"/>
    <property type="project" value="TreeGrafter"/>
</dbReference>
<keyword evidence="2" id="KW-0479">Metal-binding</keyword>
<organism evidence="5">
    <name type="scientific">marine sediment metagenome</name>
    <dbReference type="NCBI Taxonomy" id="412755"/>
    <lineage>
        <taxon>unclassified sequences</taxon>
        <taxon>metagenomes</taxon>
        <taxon>ecological metagenomes</taxon>
    </lineage>
</organism>
<dbReference type="PANTHER" id="PTHR30502:SF0">
    <property type="entry name" value="PHOSPHOENOLPYRUVATE CARBOXYLASE FAMILY PROTEIN"/>
    <property type="match status" value="1"/>
</dbReference>
<dbReference type="GO" id="GO:0046872">
    <property type="term" value="F:metal ion binding"/>
    <property type="evidence" value="ECO:0007669"/>
    <property type="project" value="UniProtKB-KW"/>
</dbReference>
<name>X1TAR4_9ZZZZ</name>
<evidence type="ECO:0000256" key="2">
    <source>
        <dbReference type="ARBA" id="ARBA00022723"/>
    </source>
</evidence>
<dbReference type="PANTHER" id="PTHR30502">
    <property type="entry name" value="2-KETO-3-DEOXY-L-RHAMNONATE ALDOLASE"/>
    <property type="match status" value="1"/>
</dbReference>
<evidence type="ECO:0000256" key="3">
    <source>
        <dbReference type="ARBA" id="ARBA00023239"/>
    </source>
</evidence>
<evidence type="ECO:0000259" key="4">
    <source>
        <dbReference type="Pfam" id="PF03328"/>
    </source>
</evidence>
<comment type="caution">
    <text evidence="5">The sequence shown here is derived from an EMBL/GenBank/DDBJ whole genome shotgun (WGS) entry which is preliminary data.</text>
</comment>
<dbReference type="InterPro" id="IPR005000">
    <property type="entry name" value="Aldolase/citrate-lyase_domain"/>
</dbReference>
<dbReference type="SUPFAM" id="SSF51621">
    <property type="entry name" value="Phosphoenolpyruvate/pyruvate domain"/>
    <property type="match status" value="1"/>
</dbReference>
<protein>
    <recommendedName>
        <fullName evidence="4">HpcH/HpaI aldolase/citrate lyase domain-containing protein</fullName>
    </recommendedName>
</protein>
<dbReference type="InterPro" id="IPR040442">
    <property type="entry name" value="Pyrv_kinase-like_dom_sf"/>
</dbReference>
<feature type="non-terminal residue" evidence="5">
    <location>
        <position position="197"/>
    </location>
</feature>
<dbReference type="Gene3D" id="3.20.20.60">
    <property type="entry name" value="Phosphoenolpyruvate-binding domains"/>
    <property type="match status" value="1"/>
</dbReference>